<dbReference type="PANTHER" id="PTHR37422:SF13">
    <property type="entry name" value="LIPOPOLYSACCHARIDE BIOSYNTHESIS PROTEIN PA4999-RELATED"/>
    <property type="match status" value="1"/>
</dbReference>
<feature type="transmembrane region" description="Helical" evidence="5">
    <location>
        <begin position="439"/>
        <end position="457"/>
    </location>
</feature>
<feature type="transmembrane region" description="Helical" evidence="5">
    <location>
        <begin position="463"/>
        <end position="481"/>
    </location>
</feature>
<feature type="domain" description="O-antigen ligase-related" evidence="6">
    <location>
        <begin position="275"/>
        <end position="417"/>
    </location>
</feature>
<feature type="transmembrane region" description="Helical" evidence="5">
    <location>
        <begin position="75"/>
        <end position="92"/>
    </location>
</feature>
<keyword evidence="4 5" id="KW-0472">Membrane</keyword>
<evidence type="ECO:0000256" key="1">
    <source>
        <dbReference type="ARBA" id="ARBA00004141"/>
    </source>
</evidence>
<accession>A0ABQ4Q656</accession>
<organism evidence="7 8">
    <name type="scientific">Noviherbaspirillum aridicola</name>
    <dbReference type="NCBI Taxonomy" id="2849687"/>
    <lineage>
        <taxon>Bacteria</taxon>
        <taxon>Pseudomonadati</taxon>
        <taxon>Pseudomonadota</taxon>
        <taxon>Betaproteobacteria</taxon>
        <taxon>Burkholderiales</taxon>
        <taxon>Oxalobacteraceae</taxon>
        <taxon>Noviherbaspirillum</taxon>
    </lineage>
</organism>
<evidence type="ECO:0000259" key="6">
    <source>
        <dbReference type="Pfam" id="PF04932"/>
    </source>
</evidence>
<evidence type="ECO:0000256" key="4">
    <source>
        <dbReference type="ARBA" id="ARBA00023136"/>
    </source>
</evidence>
<keyword evidence="2 5" id="KW-0812">Transmembrane</keyword>
<feature type="transmembrane region" description="Helical" evidence="5">
    <location>
        <begin position="29"/>
        <end position="47"/>
    </location>
</feature>
<gene>
    <name evidence="7" type="ORF">NCCP691_25250</name>
</gene>
<protein>
    <recommendedName>
        <fullName evidence="6">O-antigen ligase-related domain-containing protein</fullName>
    </recommendedName>
</protein>
<evidence type="ECO:0000313" key="7">
    <source>
        <dbReference type="EMBL" id="GIZ52511.1"/>
    </source>
</evidence>
<feature type="transmembrane region" description="Helical" evidence="5">
    <location>
        <begin position="309"/>
        <end position="327"/>
    </location>
</feature>
<dbReference type="PANTHER" id="PTHR37422">
    <property type="entry name" value="TEICHURONIC ACID BIOSYNTHESIS PROTEIN TUAE"/>
    <property type="match status" value="1"/>
</dbReference>
<feature type="transmembrane region" description="Helical" evidence="5">
    <location>
        <begin position="196"/>
        <end position="219"/>
    </location>
</feature>
<evidence type="ECO:0000256" key="5">
    <source>
        <dbReference type="SAM" id="Phobius"/>
    </source>
</evidence>
<comment type="subcellular location">
    <subcellularLocation>
        <location evidence="1">Membrane</location>
        <topology evidence="1">Multi-pass membrane protein</topology>
    </subcellularLocation>
</comment>
<name>A0ABQ4Q656_9BURK</name>
<dbReference type="Pfam" id="PF04932">
    <property type="entry name" value="Wzy_C"/>
    <property type="match status" value="1"/>
</dbReference>
<feature type="transmembrane region" description="Helical" evidence="5">
    <location>
        <begin position="138"/>
        <end position="156"/>
    </location>
</feature>
<comment type="caution">
    <text evidence="7">The sequence shown here is derived from an EMBL/GenBank/DDBJ whole genome shotgun (WGS) entry which is preliminary data.</text>
</comment>
<dbReference type="EMBL" id="BPMK01000010">
    <property type="protein sequence ID" value="GIZ52511.1"/>
    <property type="molecule type" value="Genomic_DNA"/>
</dbReference>
<keyword evidence="8" id="KW-1185">Reference proteome</keyword>
<reference evidence="7 8" key="1">
    <citation type="journal article" date="2022" name="Int. J. Syst. Evol. Microbiol.">
        <title>Noviherbaspirillum aridicola sp. nov., isolated from an arid soil in Pakistan.</title>
        <authorList>
            <person name="Khan I.U."/>
            <person name="Saqib M."/>
            <person name="Amin A."/>
            <person name="Hussain F."/>
            <person name="Li L."/>
            <person name="Liu Y.H."/>
            <person name="Fang B.Z."/>
            <person name="Ahmed I."/>
            <person name="Li W.J."/>
        </authorList>
    </citation>
    <scope>NUCLEOTIDE SEQUENCE [LARGE SCALE GENOMIC DNA]</scope>
    <source>
        <strain evidence="7 8">NCCP-691</strain>
    </source>
</reference>
<dbReference type="Proteomes" id="UP000887222">
    <property type="component" value="Unassembled WGS sequence"/>
</dbReference>
<keyword evidence="3 5" id="KW-1133">Transmembrane helix</keyword>
<evidence type="ECO:0000313" key="8">
    <source>
        <dbReference type="Proteomes" id="UP000887222"/>
    </source>
</evidence>
<feature type="transmembrane region" description="Helical" evidence="5">
    <location>
        <begin position="239"/>
        <end position="256"/>
    </location>
</feature>
<proteinExistence type="predicted"/>
<sequence length="500" mass="53344">MTPSAVCREGAVNNLHYQPAMPGYNRRRAEWRVTAMCIAASVVLGAATVILPWWFVFALLLLPILAFVAWNYPEIAVVGIMAMLFGAVPEALMPRLPIAGGGVNLEDLGIVGMLLLLLIRRSGRVRELIAPVGGHLPALVAFLGVAVVSAVIAIFYKTAAPKDVLNEARPYFTWLLLPVLCLAVDNDVRARRFKKWLFALAVVLAAGMVLQSLTGVALFGKGRVWSSIGVSGEVLRSTTPGMFLMAGGLIYLLAAYAHGRHRFGVWMMVFGGLAAGGTLVGFGRGLWIAVIAGVGLLALQTRGERYIRLLMVLSVGALVLGGLVAVAKPEYLIAASDRLLSVGDEVEHGASYGRRKVENAYAMAKIAQHPVLGVGLGGAYKPPEAEYANFIADTRYIHNSYVNITTKLGLPGLAALLWLVVSVLRRTWSAARDRAGDRALGFAAFWIAFATMVVTAMTQPNMAAANGVGSIALAIFLAEYARRDRTTGGASGVPVEVRHG</sequence>
<evidence type="ECO:0000256" key="3">
    <source>
        <dbReference type="ARBA" id="ARBA00022989"/>
    </source>
</evidence>
<feature type="transmembrane region" description="Helical" evidence="5">
    <location>
        <begin position="98"/>
        <end position="118"/>
    </location>
</feature>
<feature type="transmembrane region" description="Helical" evidence="5">
    <location>
        <begin position="263"/>
        <end position="280"/>
    </location>
</feature>
<dbReference type="InterPro" id="IPR051533">
    <property type="entry name" value="WaaL-like"/>
</dbReference>
<dbReference type="InterPro" id="IPR007016">
    <property type="entry name" value="O-antigen_ligase-rel_domated"/>
</dbReference>
<evidence type="ECO:0000256" key="2">
    <source>
        <dbReference type="ARBA" id="ARBA00022692"/>
    </source>
</evidence>